<dbReference type="Pfam" id="PF13855">
    <property type="entry name" value="LRR_8"/>
    <property type="match status" value="2"/>
</dbReference>
<protein>
    <submittedName>
        <fullName evidence="12">SLIT and NTRK-like protein 6</fullName>
    </submittedName>
</protein>
<evidence type="ECO:0000256" key="4">
    <source>
        <dbReference type="ARBA" id="ARBA00022692"/>
    </source>
</evidence>
<comment type="caution">
    <text evidence="12">The sequence shown here is derived from an EMBL/GenBank/DDBJ whole genome shotgun (WGS) entry which is preliminary data.</text>
</comment>
<keyword evidence="6" id="KW-0677">Repeat</keyword>
<feature type="non-terminal residue" evidence="12">
    <location>
        <position position="1"/>
    </location>
</feature>
<dbReference type="EMBL" id="SCEB01000688">
    <property type="protein sequence ID" value="RXM98432.1"/>
    <property type="molecule type" value="Genomic_DNA"/>
</dbReference>
<dbReference type="InterPro" id="IPR001611">
    <property type="entry name" value="Leu-rich_rpt"/>
</dbReference>
<dbReference type="SMART" id="SM00369">
    <property type="entry name" value="LRR_TYP"/>
    <property type="match status" value="9"/>
</dbReference>
<evidence type="ECO:0000256" key="2">
    <source>
        <dbReference type="ARBA" id="ARBA00010439"/>
    </source>
</evidence>
<dbReference type="PANTHER" id="PTHR45773">
    <property type="entry name" value="SLIT AND NTRK-LIKE PROTEIN 4-RELATED"/>
    <property type="match status" value="1"/>
</dbReference>
<keyword evidence="7 9" id="KW-1133">Transmembrane helix</keyword>
<feature type="domain" description="LRRCT" evidence="11">
    <location>
        <begin position="222"/>
        <end position="272"/>
    </location>
</feature>
<comment type="subcellular location">
    <subcellularLocation>
        <location evidence="1">Membrane</location>
        <topology evidence="1">Single-pass type I membrane protein</topology>
    </subcellularLocation>
</comment>
<dbReference type="InterPro" id="IPR000483">
    <property type="entry name" value="Cys-rich_flank_reg_C"/>
</dbReference>
<keyword evidence="13" id="KW-1185">Reference proteome</keyword>
<evidence type="ECO:0000259" key="11">
    <source>
        <dbReference type="SMART" id="SM00082"/>
    </source>
</evidence>
<dbReference type="InterPro" id="IPR003591">
    <property type="entry name" value="Leu-rich_rpt_typical-subtyp"/>
</dbReference>
<feature type="domain" description="LRRCT" evidence="11">
    <location>
        <begin position="506"/>
        <end position="556"/>
    </location>
</feature>
<organism evidence="12 13">
    <name type="scientific">Acipenser ruthenus</name>
    <name type="common">Sterlet sturgeon</name>
    <dbReference type="NCBI Taxonomy" id="7906"/>
    <lineage>
        <taxon>Eukaryota</taxon>
        <taxon>Metazoa</taxon>
        <taxon>Chordata</taxon>
        <taxon>Craniata</taxon>
        <taxon>Vertebrata</taxon>
        <taxon>Euteleostomi</taxon>
        <taxon>Actinopterygii</taxon>
        <taxon>Chondrostei</taxon>
        <taxon>Acipenseriformes</taxon>
        <taxon>Acipenseridae</taxon>
        <taxon>Acipenser</taxon>
    </lineage>
</organism>
<name>A0A662YPL4_ACIRT</name>
<gene>
    <name evidence="12" type="ORF">EOD39_13140</name>
</gene>
<dbReference type="GO" id="GO:0016020">
    <property type="term" value="C:membrane"/>
    <property type="evidence" value="ECO:0007669"/>
    <property type="project" value="UniProtKB-SubCell"/>
</dbReference>
<dbReference type="PROSITE" id="PS51450">
    <property type="entry name" value="LRR"/>
    <property type="match status" value="5"/>
</dbReference>
<dbReference type="GO" id="GO:0007409">
    <property type="term" value="P:axonogenesis"/>
    <property type="evidence" value="ECO:0007669"/>
    <property type="project" value="TreeGrafter"/>
</dbReference>
<comment type="similarity">
    <text evidence="2">Belongs to the SLITRK family.</text>
</comment>
<accession>A0A662YPL4</accession>
<dbReference type="GO" id="GO:0051965">
    <property type="term" value="P:positive regulation of synapse assembly"/>
    <property type="evidence" value="ECO:0007669"/>
    <property type="project" value="TreeGrafter"/>
</dbReference>
<dbReference type="Proteomes" id="UP000289886">
    <property type="component" value="Unassembled WGS sequence"/>
</dbReference>
<keyword evidence="5 10" id="KW-0732">Signal</keyword>
<dbReference type="SMART" id="SM00082">
    <property type="entry name" value="LRRCT"/>
    <property type="match status" value="2"/>
</dbReference>
<dbReference type="PANTHER" id="PTHR45773:SF1">
    <property type="entry name" value="SLIT AND NTRK-LIKE PROTEIN 6"/>
    <property type="match status" value="1"/>
</dbReference>
<evidence type="ECO:0000256" key="7">
    <source>
        <dbReference type="ARBA" id="ARBA00022989"/>
    </source>
</evidence>
<dbReference type="Gene3D" id="3.80.10.10">
    <property type="entry name" value="Ribonuclease Inhibitor"/>
    <property type="match status" value="2"/>
</dbReference>
<evidence type="ECO:0000256" key="3">
    <source>
        <dbReference type="ARBA" id="ARBA00022614"/>
    </source>
</evidence>
<evidence type="ECO:0000313" key="12">
    <source>
        <dbReference type="EMBL" id="RXM98432.1"/>
    </source>
</evidence>
<reference evidence="12 13" key="1">
    <citation type="submission" date="2019-01" db="EMBL/GenBank/DDBJ databases">
        <title>Draft Genome and Complete Hox-Cluster Characterization of the Sterlet Sturgeon (Acipenser ruthenus).</title>
        <authorList>
            <person name="Wei Q."/>
        </authorList>
    </citation>
    <scope>NUCLEOTIDE SEQUENCE [LARGE SCALE GENOMIC DNA]</scope>
    <source>
        <strain evidence="12">WHYD16114868_AA</strain>
        <tissue evidence="12">Blood</tissue>
    </source>
</reference>
<evidence type="ECO:0000256" key="1">
    <source>
        <dbReference type="ARBA" id="ARBA00004479"/>
    </source>
</evidence>
<evidence type="ECO:0000256" key="5">
    <source>
        <dbReference type="ARBA" id="ARBA00022729"/>
    </source>
</evidence>
<dbReference type="InterPro" id="IPR032675">
    <property type="entry name" value="LRR_dom_sf"/>
</dbReference>
<feature type="signal peptide" evidence="10">
    <location>
        <begin position="1"/>
        <end position="24"/>
    </location>
</feature>
<dbReference type="SUPFAM" id="SSF52058">
    <property type="entry name" value="L domain-like"/>
    <property type="match status" value="2"/>
</dbReference>
<keyword evidence="3" id="KW-0433">Leucine-rich repeat</keyword>
<feature type="chain" id="PRO_5024937247" evidence="10">
    <location>
        <begin position="25"/>
        <end position="820"/>
    </location>
</feature>
<evidence type="ECO:0000313" key="13">
    <source>
        <dbReference type="Proteomes" id="UP000289886"/>
    </source>
</evidence>
<evidence type="ECO:0000256" key="6">
    <source>
        <dbReference type="ARBA" id="ARBA00022737"/>
    </source>
</evidence>
<keyword evidence="4 9" id="KW-0812">Transmembrane</keyword>
<evidence type="ECO:0000256" key="8">
    <source>
        <dbReference type="ARBA" id="ARBA00023136"/>
    </source>
</evidence>
<feature type="transmembrane region" description="Helical" evidence="9">
    <location>
        <begin position="586"/>
        <end position="612"/>
    </location>
</feature>
<evidence type="ECO:0000256" key="10">
    <source>
        <dbReference type="SAM" id="SignalP"/>
    </source>
</evidence>
<dbReference type="FunFam" id="3.80.10.10:FF:000001">
    <property type="entry name" value="SLIT and NTRK-like family, member 1"/>
    <property type="match status" value="2"/>
</dbReference>
<dbReference type="AlphaFoldDB" id="A0A662YPL4"/>
<evidence type="ECO:0000256" key="9">
    <source>
        <dbReference type="SAM" id="Phobius"/>
    </source>
</evidence>
<keyword evidence="8 9" id="KW-0472">Membrane</keyword>
<sequence length="820" mass="93154">IDIWIQKMFTRTILICSFVVAANFQNIQSSKGSSCDSLCSCEEKDGILHINCEEKDISKISQIKVPPSLPFQINLYKNEIAELHAHELESLSNAVSLHLGANNIHELEPGIFSAFGSLKKLHINSNFLVTLKEDTFRGLENLEYLQADTNFIHVIEPGAFSKLIRLKVLILNDNEIEFLPSNIFRFVPLTHLDLRGNKLQALPFVGFLEHIGRIIELLLEDNKWVCDCDILPLKNWIENMRTQSVIGEVVCDSPVLLQGNILSKVKREVLCPFHADIDLEEPSKSSGLIITPSPKVKPVPKETQIEALPTPVLVPDTCPEQCFCNNHQLAGLLIHCQDRGIQSLSDLGSPTQSPRQLLLTGNMIQRLTKTDFVAFGSLELLNLDNNHIEYIQDEAFLNLGNLQKLNLNGNKLERLTPGMFAGLHSLEYLYLEFNMIKDIVSGTFSNLSKLRHLSLKINLLQSLPPLIFHNVPLNRLDLRKNLFMHVPVGNVMDQLDFLEQIYLEDNPWDCSCDLVGLKQWVEKLRENTVEGDILCHTPRKIAKKDLRSLRNELLCPGLVPFNALPTQAPTATPSSLFGSFTDSVPLSVLILGLLIVFLMIVFCAAGLVVLVLHRHRRSKKKQTDDPQREPSPIHLQYSMYGQKTTHHMTQRPGVNMYDEHAMSPVIQVCRSPSYCNNLKDQDLNDIHDSKYVCRSILEKENDSPLTGSNIKFRAVSDHSSEFVTLEDANSLYRNLLERERELQQLSITEYLRKNINQLQSNVDVHCPGSHEELKLMQTIMYTRPRKVMVEQTKNEYLELKANLHTEPDYLEVLEQQTALN</sequence>
<proteinExistence type="inferred from homology"/>